<protein>
    <submittedName>
        <fullName evidence="1">Uncharacterized protein</fullName>
    </submittedName>
</protein>
<sequence length="140" mass="15502">MSNRIVKLPSVESFGRLTPDKWLALKNLEESAELVEACKQYLKASDPTDPSGIGREFDDHANCLACFGVNVGGELGDDRDKAKAGWIGYVRDQRRQAMLGELADVLQTVGNLITAFDITDEELAQSMDDCLVRNQERGRL</sequence>
<dbReference type="AlphaFoldDB" id="A0A2N0T212"/>
<dbReference type="EMBL" id="PJDT01000013">
    <property type="protein sequence ID" value="PKC89651.1"/>
    <property type="molecule type" value="Genomic_DNA"/>
</dbReference>
<comment type="caution">
    <text evidence="1">The sequence shown here is derived from an EMBL/GenBank/DDBJ whole genome shotgun (WGS) entry which is preliminary data.</text>
</comment>
<gene>
    <name evidence="1" type="ORF">APC1503_0863</name>
</gene>
<reference evidence="1 2" key="1">
    <citation type="submission" date="2017-12" db="EMBL/GenBank/DDBJ databases">
        <title>Bifidobacterium longum APC/DPC strains.</title>
        <authorList>
            <person name="Arboleya S."/>
        </authorList>
    </citation>
    <scope>NUCLEOTIDE SEQUENCE [LARGE SCALE GENOMIC DNA]</scope>
    <source>
        <strain evidence="1 2">APC1503</strain>
    </source>
</reference>
<name>A0A2N0T212_BIFLN</name>
<accession>A0A2N0T212</accession>
<evidence type="ECO:0000313" key="1">
    <source>
        <dbReference type="EMBL" id="PKC89651.1"/>
    </source>
</evidence>
<evidence type="ECO:0000313" key="2">
    <source>
        <dbReference type="Proteomes" id="UP000232654"/>
    </source>
</evidence>
<dbReference type="Proteomes" id="UP000232654">
    <property type="component" value="Unassembled WGS sequence"/>
</dbReference>
<proteinExistence type="predicted"/>
<dbReference type="RefSeq" id="WP_101011126.1">
    <property type="nucleotide sequence ID" value="NZ_JADMOR010000011.1"/>
</dbReference>
<organism evidence="1 2">
    <name type="scientific">Bifidobacterium longum</name>
    <dbReference type="NCBI Taxonomy" id="216816"/>
    <lineage>
        <taxon>Bacteria</taxon>
        <taxon>Bacillati</taxon>
        <taxon>Actinomycetota</taxon>
        <taxon>Actinomycetes</taxon>
        <taxon>Bifidobacteriales</taxon>
        <taxon>Bifidobacteriaceae</taxon>
        <taxon>Bifidobacterium</taxon>
    </lineage>
</organism>